<dbReference type="EMBL" id="FO082273">
    <property type="protein sequence ID" value="CCO16982.1"/>
    <property type="molecule type" value="Genomic_DNA"/>
</dbReference>
<feature type="compositionally biased region" description="Basic and acidic residues" evidence="3">
    <location>
        <begin position="65"/>
        <end position="77"/>
    </location>
</feature>
<dbReference type="PANTHER" id="PTHR13789">
    <property type="entry name" value="MONOOXYGENASE"/>
    <property type="match status" value="1"/>
</dbReference>
<feature type="region of interest" description="Disordered" evidence="3">
    <location>
        <begin position="288"/>
        <end position="314"/>
    </location>
</feature>
<gene>
    <name evidence="5" type="ORF">Bathy06g02380</name>
</gene>
<dbReference type="PRINTS" id="PR00420">
    <property type="entry name" value="RNGMNOXGNASE"/>
</dbReference>
<evidence type="ECO:0000259" key="4">
    <source>
        <dbReference type="Pfam" id="PF01494"/>
    </source>
</evidence>
<dbReference type="InterPro" id="IPR002938">
    <property type="entry name" value="FAD-bd"/>
</dbReference>
<dbReference type="Gene3D" id="3.50.50.60">
    <property type="entry name" value="FAD/NAD(P)-binding domain"/>
    <property type="match status" value="1"/>
</dbReference>
<keyword evidence="6" id="KW-1185">Reference proteome</keyword>
<evidence type="ECO:0000256" key="1">
    <source>
        <dbReference type="ARBA" id="ARBA00023002"/>
    </source>
</evidence>
<feature type="domain" description="FAD-binding" evidence="4">
    <location>
        <begin position="440"/>
        <end position="510"/>
    </location>
</feature>
<keyword evidence="1" id="KW-0560">Oxidoreductase</keyword>
<evidence type="ECO:0000256" key="3">
    <source>
        <dbReference type="SAM" id="MobiDB-lite"/>
    </source>
</evidence>
<feature type="domain" description="FAD-binding" evidence="4">
    <location>
        <begin position="85"/>
        <end position="285"/>
    </location>
</feature>
<feature type="compositionally biased region" description="Low complexity" evidence="3">
    <location>
        <begin position="1"/>
        <end position="26"/>
    </location>
</feature>
<reference evidence="5 6" key="1">
    <citation type="submission" date="2011-10" db="EMBL/GenBank/DDBJ databases">
        <authorList>
            <person name="Genoscope - CEA"/>
        </authorList>
    </citation>
    <scope>NUCLEOTIDE SEQUENCE [LARGE SCALE GENOMIC DNA]</scope>
    <source>
        <strain evidence="5 6">RCC 1105</strain>
    </source>
</reference>
<dbReference type="GeneID" id="19015218"/>
<dbReference type="OrthoDB" id="531840at2759"/>
<sequence length="553" mass="60060">MSRSLLSSSSSSSSRRCCSSSSSRIFSSKRRHQQQRHQRHLGKRRQRRVPRARESTDDDDNNDDEKEKEHERNNKNNEDDDDVYSVCVLGAGPAGLTTALAMQKMLSSPLDTTKKPTLSRLKITVLDKNPNALDGNVGGGFNINGGAAVLEKLGVYEEVFSKNANALRAVLSRRCDIARTRLFEVDVEKEVRGDFLTNAKELLVNEKSGEVMAGTVMRADLSQSLRESLNEETCEVVLGCEVLGVDAESGEVELRRRDGTTTETRKFDLIVGADGIDSLARKCVVESNASSGDGSSSGSGNSSRSGGSSTSGRKEPIYSGIKILFGVTGVDDKPEDLIRELSDRTTAHQWFGDGAYSLVFTGGGENKKRHNLAFCSNEPLGSANSNPSWRANSSVTKEYAHNKMMKANMPADVLRLCLRCERFFEIGVFFHEPLDSWSSSNGKIVLVGDAAHAMPPFLGQGANQAMQDAYVLAKCLATCGADIKNPSKVNEALQSYSNTRRPPTEAIMNASRFVGALETGKGPVSLFRDLAFFVAGKFGITGKIFLSGATPRL</sequence>
<dbReference type="GO" id="GO:0071949">
    <property type="term" value="F:FAD binding"/>
    <property type="evidence" value="ECO:0007669"/>
    <property type="project" value="InterPro"/>
</dbReference>
<dbReference type="STRING" id="41875.K8EFT2"/>
<protein>
    <recommendedName>
        <fullName evidence="4">FAD-binding domain-containing protein</fullName>
    </recommendedName>
</protein>
<keyword evidence="2" id="KW-0503">Monooxygenase</keyword>
<proteinExistence type="predicted"/>
<dbReference type="AlphaFoldDB" id="K8EFT2"/>
<name>K8EFT2_9CHLO</name>
<dbReference type="Pfam" id="PF01494">
    <property type="entry name" value="FAD_binding_3"/>
    <property type="match status" value="2"/>
</dbReference>
<dbReference type="SUPFAM" id="SSF51905">
    <property type="entry name" value="FAD/NAD(P)-binding domain"/>
    <property type="match status" value="1"/>
</dbReference>
<evidence type="ECO:0000313" key="6">
    <source>
        <dbReference type="Proteomes" id="UP000198341"/>
    </source>
</evidence>
<evidence type="ECO:0000256" key="2">
    <source>
        <dbReference type="ARBA" id="ARBA00023033"/>
    </source>
</evidence>
<dbReference type="KEGG" id="bpg:Bathy06g02380"/>
<dbReference type="RefSeq" id="XP_007512382.1">
    <property type="nucleotide sequence ID" value="XM_007512320.1"/>
</dbReference>
<dbReference type="GO" id="GO:0004497">
    <property type="term" value="F:monooxygenase activity"/>
    <property type="evidence" value="ECO:0007669"/>
    <property type="project" value="UniProtKB-KW"/>
</dbReference>
<dbReference type="Proteomes" id="UP000198341">
    <property type="component" value="Chromosome 6"/>
</dbReference>
<feature type="region of interest" description="Disordered" evidence="3">
    <location>
        <begin position="1"/>
        <end position="81"/>
    </location>
</feature>
<dbReference type="InterPro" id="IPR036188">
    <property type="entry name" value="FAD/NAD-bd_sf"/>
</dbReference>
<organism evidence="5 6">
    <name type="scientific">Bathycoccus prasinos</name>
    <dbReference type="NCBI Taxonomy" id="41875"/>
    <lineage>
        <taxon>Eukaryota</taxon>
        <taxon>Viridiplantae</taxon>
        <taxon>Chlorophyta</taxon>
        <taxon>Mamiellophyceae</taxon>
        <taxon>Mamiellales</taxon>
        <taxon>Bathycoccaceae</taxon>
        <taxon>Bathycoccus</taxon>
    </lineage>
</organism>
<evidence type="ECO:0000313" key="5">
    <source>
        <dbReference type="EMBL" id="CCO16982.1"/>
    </source>
</evidence>
<dbReference type="PANTHER" id="PTHR13789:SF309">
    <property type="entry name" value="PUTATIVE (AFU_ORTHOLOGUE AFUA_6G14510)-RELATED"/>
    <property type="match status" value="1"/>
</dbReference>
<dbReference type="eggNOG" id="ENOG502SGA7">
    <property type="taxonomic scope" value="Eukaryota"/>
</dbReference>
<dbReference type="InterPro" id="IPR050493">
    <property type="entry name" value="FAD-dep_Monooxygenase_BioMet"/>
</dbReference>
<accession>K8EFT2</accession>
<feature type="compositionally biased region" description="Low complexity" evidence="3">
    <location>
        <begin position="290"/>
        <end position="311"/>
    </location>
</feature>
<feature type="compositionally biased region" description="Basic residues" evidence="3">
    <location>
        <begin position="27"/>
        <end position="50"/>
    </location>
</feature>